<evidence type="ECO:0000256" key="1">
    <source>
        <dbReference type="ARBA" id="ARBA00007228"/>
    </source>
</evidence>
<dbReference type="SMART" id="SM00967">
    <property type="entry name" value="SpoU_sub_bind"/>
    <property type="match status" value="1"/>
</dbReference>
<reference evidence="5" key="1">
    <citation type="submission" date="2009-10" db="EMBL/GenBank/DDBJ databases">
        <title>The genome sequence of Streptomyces sviceus strain ATCC 29083.</title>
        <authorList>
            <consortium name="The Broad Institute Genome Sequencing Platform"/>
            <consortium name="Broad Institute Microbial Sequencing Center"/>
            <person name="Fischbach M."/>
            <person name="Godfrey P."/>
            <person name="Ward D."/>
            <person name="Young S."/>
            <person name="Zeng Q."/>
            <person name="Koehrsen M."/>
            <person name="Alvarado L."/>
            <person name="Berlin A.M."/>
            <person name="Bochicchio J."/>
            <person name="Borenstein D."/>
            <person name="Chapman S.B."/>
            <person name="Chen Z."/>
            <person name="Engels R."/>
            <person name="Freedman E."/>
            <person name="Gellesch M."/>
            <person name="Goldberg J."/>
            <person name="Griggs A."/>
            <person name="Gujja S."/>
            <person name="Heilman E.R."/>
            <person name="Heiman D.I."/>
            <person name="Hepburn T.A."/>
            <person name="Howarth C."/>
            <person name="Jen D."/>
            <person name="Larson L."/>
            <person name="Lewis B."/>
            <person name="Mehta T."/>
            <person name="Park D."/>
            <person name="Pearson M."/>
            <person name="Richards J."/>
            <person name="Roberts A."/>
            <person name="Saif S."/>
            <person name="Shea T.D."/>
            <person name="Shenoy N."/>
            <person name="Sisk P."/>
            <person name="Stolte C."/>
            <person name="Sykes S.N."/>
            <person name="Thomson T."/>
            <person name="Walk T."/>
            <person name="White J."/>
            <person name="Yandava C."/>
            <person name="Straight P."/>
            <person name="Clardy J."/>
            <person name="Hung D."/>
            <person name="Kolter R."/>
            <person name="Mekalanos J."/>
            <person name="Walker S."/>
            <person name="Walsh C.T."/>
            <person name="Wieland-Brown L.C."/>
            <person name="Haas B."/>
            <person name="Nusbaum C."/>
            <person name="Birren B."/>
        </authorList>
    </citation>
    <scope>NUCLEOTIDE SEQUENCE [LARGE SCALE GENOMIC DNA]</scope>
    <source>
        <strain evidence="5">ATCC 29083</strain>
    </source>
</reference>
<dbReference type="HOGENOM" id="CLU_021322_3_1_11"/>
<dbReference type="Gene3D" id="3.30.1330.30">
    <property type="match status" value="1"/>
</dbReference>
<keyword evidence="2 5" id="KW-0489">Methyltransferase</keyword>
<dbReference type="Pfam" id="PF00588">
    <property type="entry name" value="SpoU_methylase"/>
    <property type="match status" value="1"/>
</dbReference>
<dbReference type="InterPro" id="IPR029026">
    <property type="entry name" value="tRNA_m1G_MTases_N"/>
</dbReference>
<organism evidence="5 6">
    <name type="scientific">Streptomyces sviceus (strain ATCC 29083 / DSM 924 / JCM 4929 / NBRC 13980 / NCIMB 11184 / NRRL 5439 / UC 5370)</name>
    <dbReference type="NCBI Taxonomy" id="463191"/>
    <lineage>
        <taxon>Bacteria</taxon>
        <taxon>Bacillati</taxon>
        <taxon>Actinomycetota</taxon>
        <taxon>Actinomycetes</taxon>
        <taxon>Kitasatosporales</taxon>
        <taxon>Streptomycetaceae</taxon>
        <taxon>Streptomyces</taxon>
    </lineage>
</organism>
<dbReference type="PANTHER" id="PTHR43191:SF2">
    <property type="entry name" value="RRNA METHYLTRANSFERASE 3, MITOCHONDRIAL"/>
    <property type="match status" value="1"/>
</dbReference>
<sequence>MAGWVRHRRLPPSWLIAVAAESWLKVSAMPPVAPELISPRSPRVSAARRLAKRNFRGKERLFLAEGPQAVREAAGHGLVELFATVEAAERYADIIGEARAVQARVHLAAEDVIADISTTVTPQGLVGICRFLDTPFEEILAARPKLVAVLANVRDPGNAGTVLRCADAAGAEAVVLTDASVDLYNPKAVRASVGSLFHLPVAVGVPVEEAVEGLRRAGVRILAADGAGTDDLDAELDKGTMGGPTAWVFGNEAWGLPEETRALADAVVRVPIHGKAESLNLATAAAVCLYASARAQRASGGCRSVTENQ</sequence>
<dbReference type="GO" id="GO:0008173">
    <property type="term" value="F:RNA methyltransferase activity"/>
    <property type="evidence" value="ECO:0007669"/>
    <property type="project" value="InterPro"/>
</dbReference>
<evidence type="ECO:0000313" key="5">
    <source>
        <dbReference type="EMBL" id="EDY60175.1"/>
    </source>
</evidence>
<dbReference type="GO" id="GO:0032259">
    <property type="term" value="P:methylation"/>
    <property type="evidence" value="ECO:0007669"/>
    <property type="project" value="UniProtKB-KW"/>
</dbReference>
<evidence type="ECO:0000256" key="3">
    <source>
        <dbReference type="ARBA" id="ARBA00022679"/>
    </source>
</evidence>
<dbReference type="GO" id="GO:0003723">
    <property type="term" value="F:RNA binding"/>
    <property type="evidence" value="ECO:0007669"/>
    <property type="project" value="InterPro"/>
</dbReference>
<dbReference type="GO" id="GO:0006396">
    <property type="term" value="P:RNA processing"/>
    <property type="evidence" value="ECO:0007669"/>
    <property type="project" value="InterPro"/>
</dbReference>
<dbReference type="InterPro" id="IPR051259">
    <property type="entry name" value="rRNA_Methyltransferase"/>
</dbReference>
<dbReference type="InterPro" id="IPR029028">
    <property type="entry name" value="Alpha/beta_knot_MTases"/>
</dbReference>
<dbReference type="SUPFAM" id="SSF75217">
    <property type="entry name" value="alpha/beta knot"/>
    <property type="match status" value="1"/>
</dbReference>
<dbReference type="eggNOG" id="COG0566">
    <property type="taxonomic scope" value="Bacteria"/>
</dbReference>
<keyword evidence="6" id="KW-1185">Reference proteome</keyword>
<dbReference type="GO" id="GO:0005737">
    <property type="term" value="C:cytoplasm"/>
    <property type="evidence" value="ECO:0007669"/>
    <property type="project" value="UniProtKB-ARBA"/>
</dbReference>
<dbReference type="CDD" id="cd18095">
    <property type="entry name" value="SpoU-like_rRNA-MTase"/>
    <property type="match status" value="1"/>
</dbReference>
<dbReference type="InterPro" id="IPR029064">
    <property type="entry name" value="Ribosomal_eL30-like_sf"/>
</dbReference>
<dbReference type="Pfam" id="PF22435">
    <property type="entry name" value="MRM3-like_sub_bind"/>
    <property type="match status" value="1"/>
</dbReference>
<protein>
    <submittedName>
        <fullName evidence="5">rRNA methyltransferase</fullName>
    </submittedName>
</protein>
<name>B5I520_STRX2</name>
<proteinExistence type="inferred from homology"/>
<dbReference type="Gene3D" id="3.40.1280.10">
    <property type="match status" value="1"/>
</dbReference>
<evidence type="ECO:0000259" key="4">
    <source>
        <dbReference type="SMART" id="SM00967"/>
    </source>
</evidence>
<evidence type="ECO:0000256" key="2">
    <source>
        <dbReference type="ARBA" id="ARBA00022603"/>
    </source>
</evidence>
<dbReference type="PANTHER" id="PTHR43191">
    <property type="entry name" value="RRNA METHYLTRANSFERASE 3"/>
    <property type="match status" value="1"/>
</dbReference>
<accession>B5I520</accession>
<dbReference type="EMBL" id="CM000951">
    <property type="protein sequence ID" value="EDY60175.1"/>
    <property type="molecule type" value="Genomic_DNA"/>
</dbReference>
<dbReference type="InterPro" id="IPR053888">
    <property type="entry name" value="MRM3-like_sub_bind"/>
</dbReference>
<feature type="domain" description="RNA 2-O ribose methyltransferase substrate binding" evidence="4">
    <location>
        <begin position="63"/>
        <end position="135"/>
    </location>
</feature>
<keyword evidence="3" id="KW-0808">Transferase</keyword>
<dbReference type="InterPro" id="IPR001537">
    <property type="entry name" value="SpoU_MeTrfase"/>
</dbReference>
<dbReference type="SUPFAM" id="SSF55315">
    <property type="entry name" value="L30e-like"/>
    <property type="match status" value="1"/>
</dbReference>
<dbReference type="AlphaFoldDB" id="B5I520"/>
<evidence type="ECO:0000313" key="6">
    <source>
        <dbReference type="Proteomes" id="UP000002785"/>
    </source>
</evidence>
<gene>
    <name evidence="5" type="ORF">SSEG_06755</name>
</gene>
<comment type="similarity">
    <text evidence="1">Belongs to the class IV-like SAM-binding methyltransferase superfamily. RNA methyltransferase TrmH family.</text>
</comment>
<dbReference type="Proteomes" id="UP000002785">
    <property type="component" value="Chromosome"/>
</dbReference>
<dbReference type="InterPro" id="IPR013123">
    <property type="entry name" value="SpoU_subst-bd"/>
</dbReference>